<accession>A0ABS9T844</accession>
<sequence>MSDRFSVRVNVRSYEIDANGHVNHAVYHQYGEHARTEHLTAAGCSMARLQEHGLGIVLLETHVRFLRELRHGDLVDVDSRMTFGTGKTFEMAHTIRRRAAEGATGTDGADAETVAAEITCRMGVLDSAVRRLVPEPWARLAEIATAPERLGLG</sequence>
<dbReference type="CDD" id="cd00586">
    <property type="entry name" value="4HBT"/>
    <property type="match status" value="1"/>
</dbReference>
<organism evidence="1 2">
    <name type="scientific">Pseudonocardia alaniniphila</name>
    <dbReference type="NCBI Taxonomy" id="75291"/>
    <lineage>
        <taxon>Bacteria</taxon>
        <taxon>Bacillati</taxon>
        <taxon>Actinomycetota</taxon>
        <taxon>Actinomycetes</taxon>
        <taxon>Pseudonocardiales</taxon>
        <taxon>Pseudonocardiaceae</taxon>
        <taxon>Pseudonocardia</taxon>
    </lineage>
</organism>
<name>A0ABS9T844_9PSEU</name>
<evidence type="ECO:0000313" key="2">
    <source>
        <dbReference type="Proteomes" id="UP001299970"/>
    </source>
</evidence>
<keyword evidence="2" id="KW-1185">Reference proteome</keyword>
<dbReference type="Pfam" id="PF13279">
    <property type="entry name" value="4HBT_2"/>
    <property type="match status" value="1"/>
</dbReference>
<proteinExistence type="predicted"/>
<protein>
    <submittedName>
        <fullName evidence="1">Acyl-CoA thioesterase</fullName>
    </submittedName>
</protein>
<dbReference type="Proteomes" id="UP001299970">
    <property type="component" value="Unassembled WGS sequence"/>
</dbReference>
<evidence type="ECO:0000313" key="1">
    <source>
        <dbReference type="EMBL" id="MCH6164714.1"/>
    </source>
</evidence>
<dbReference type="InterPro" id="IPR029069">
    <property type="entry name" value="HotDog_dom_sf"/>
</dbReference>
<dbReference type="Gene3D" id="3.10.129.10">
    <property type="entry name" value="Hotdog Thioesterase"/>
    <property type="match status" value="1"/>
</dbReference>
<comment type="caution">
    <text evidence="1">The sequence shown here is derived from an EMBL/GenBank/DDBJ whole genome shotgun (WGS) entry which is preliminary data.</text>
</comment>
<reference evidence="1 2" key="1">
    <citation type="submission" date="2022-03" db="EMBL/GenBank/DDBJ databases">
        <title>Pseudonocardia alaer sp. nov., a novel actinomycete isolated from reed forest soil.</title>
        <authorList>
            <person name="Wang L."/>
        </authorList>
    </citation>
    <scope>NUCLEOTIDE SEQUENCE [LARGE SCALE GENOMIC DNA]</scope>
    <source>
        <strain evidence="1 2">Y-16303</strain>
    </source>
</reference>
<dbReference type="PANTHER" id="PTHR31793">
    <property type="entry name" value="4-HYDROXYBENZOYL-COA THIOESTERASE FAMILY MEMBER"/>
    <property type="match status" value="1"/>
</dbReference>
<gene>
    <name evidence="1" type="ORF">MMF94_03365</name>
</gene>
<dbReference type="EMBL" id="JAKXMK010000003">
    <property type="protein sequence ID" value="MCH6164714.1"/>
    <property type="molecule type" value="Genomic_DNA"/>
</dbReference>
<dbReference type="SUPFAM" id="SSF54637">
    <property type="entry name" value="Thioesterase/thiol ester dehydrase-isomerase"/>
    <property type="match status" value="1"/>
</dbReference>
<dbReference type="PANTHER" id="PTHR31793:SF24">
    <property type="entry name" value="LONG-CHAIN ACYL-COA THIOESTERASE FADM"/>
    <property type="match status" value="1"/>
</dbReference>
<dbReference type="RefSeq" id="WP_241034743.1">
    <property type="nucleotide sequence ID" value="NZ_BAAAJF010000009.1"/>
</dbReference>
<dbReference type="InterPro" id="IPR050563">
    <property type="entry name" value="4-hydroxybenzoyl-CoA_TE"/>
</dbReference>